<protein>
    <submittedName>
        <fullName evidence="1">Uncharacterized protein</fullName>
    </submittedName>
</protein>
<name>A0A3L6QPT2_PANMI</name>
<comment type="caution">
    <text evidence="1">The sequence shown here is derived from an EMBL/GenBank/DDBJ whole genome shotgun (WGS) entry which is preliminary data.</text>
</comment>
<dbReference type="PANTHER" id="PTHR48428">
    <property type="entry name" value="PLANT-SPECIFIC TFIIB-RELATED PROTEIN PTF2"/>
    <property type="match status" value="1"/>
</dbReference>
<proteinExistence type="predicted"/>
<evidence type="ECO:0000313" key="1">
    <source>
        <dbReference type="EMBL" id="RLM85254.1"/>
    </source>
</evidence>
<dbReference type="OrthoDB" id="511529at2759"/>
<organism evidence="1 2">
    <name type="scientific">Panicum miliaceum</name>
    <name type="common">Proso millet</name>
    <name type="synonym">Broomcorn millet</name>
    <dbReference type="NCBI Taxonomy" id="4540"/>
    <lineage>
        <taxon>Eukaryota</taxon>
        <taxon>Viridiplantae</taxon>
        <taxon>Streptophyta</taxon>
        <taxon>Embryophyta</taxon>
        <taxon>Tracheophyta</taxon>
        <taxon>Spermatophyta</taxon>
        <taxon>Magnoliopsida</taxon>
        <taxon>Liliopsida</taxon>
        <taxon>Poales</taxon>
        <taxon>Poaceae</taxon>
        <taxon>PACMAD clade</taxon>
        <taxon>Panicoideae</taxon>
        <taxon>Panicodae</taxon>
        <taxon>Paniceae</taxon>
        <taxon>Panicinae</taxon>
        <taxon>Panicum</taxon>
        <taxon>Panicum sect. Panicum</taxon>
    </lineage>
</organism>
<sequence length="213" mass="22654">MAKSATDGQLATPGSAFLAALAAACCLLVARVHRLPLSLAEAAEAAFCSAPALADLVSRVAAQLSLPPLPCFDYAASLDRAVHLSPWLRAAAGGPRTGSVPPPLRLQVVAHHGALLSWGAYVSAKNLLLNVPVLLRLMEMRSHSDPSEEFLESFAPNIAGIVQAYSSVDDDGSSTFRLLPWVLMISILRLAQLQKLGKISKGGDKRKRWKGRL</sequence>
<reference evidence="2" key="1">
    <citation type="journal article" date="2019" name="Nat. Commun.">
        <title>The genome of broomcorn millet.</title>
        <authorList>
            <person name="Zou C."/>
            <person name="Miki D."/>
            <person name="Li D."/>
            <person name="Tang Q."/>
            <person name="Xiao L."/>
            <person name="Rajput S."/>
            <person name="Deng P."/>
            <person name="Jia W."/>
            <person name="Huang R."/>
            <person name="Zhang M."/>
            <person name="Sun Y."/>
            <person name="Hu J."/>
            <person name="Fu X."/>
            <person name="Schnable P.S."/>
            <person name="Li F."/>
            <person name="Zhang H."/>
            <person name="Feng B."/>
            <person name="Zhu X."/>
            <person name="Liu R."/>
            <person name="Schnable J.C."/>
            <person name="Zhu J.-K."/>
            <person name="Zhang H."/>
        </authorList>
    </citation>
    <scope>NUCLEOTIDE SEQUENCE [LARGE SCALE GENOMIC DNA]</scope>
</reference>
<dbReference type="STRING" id="4540.A0A3L6QPT2"/>
<keyword evidence="2" id="KW-1185">Reference proteome</keyword>
<dbReference type="PROSITE" id="PS51257">
    <property type="entry name" value="PROKAR_LIPOPROTEIN"/>
    <property type="match status" value="1"/>
</dbReference>
<dbReference type="EMBL" id="PQIB02000011">
    <property type="protein sequence ID" value="RLM85254.1"/>
    <property type="molecule type" value="Genomic_DNA"/>
</dbReference>
<accession>A0A3L6QPT2</accession>
<dbReference type="Proteomes" id="UP000275267">
    <property type="component" value="Unassembled WGS sequence"/>
</dbReference>
<gene>
    <name evidence="1" type="ORF">C2845_PM04G20410</name>
</gene>
<dbReference type="PANTHER" id="PTHR48428:SF1">
    <property type="entry name" value="PLANT-SPECIFIC TFIIB-RELATED PROTEIN PTF2"/>
    <property type="match status" value="1"/>
</dbReference>
<dbReference type="AlphaFoldDB" id="A0A3L6QPT2"/>
<evidence type="ECO:0000313" key="2">
    <source>
        <dbReference type="Proteomes" id="UP000275267"/>
    </source>
</evidence>
<dbReference type="InterPro" id="IPR053340">
    <property type="entry name" value="PTF2"/>
</dbReference>